<reference evidence="3" key="1">
    <citation type="submission" date="2025-08" db="UniProtKB">
        <authorList>
            <consortium name="RefSeq"/>
        </authorList>
    </citation>
    <scope>IDENTIFICATION</scope>
    <source>
        <tissue evidence="3">Gonads</tissue>
    </source>
</reference>
<gene>
    <name evidence="3" type="primary">LOC106153643</name>
</gene>
<accession>A0A1S3HAM9</accession>
<dbReference type="AlphaFoldDB" id="A0A1S3HAM9"/>
<keyword evidence="2" id="KW-1185">Reference proteome</keyword>
<organism evidence="2 3">
    <name type="scientific">Lingula anatina</name>
    <name type="common">Brachiopod</name>
    <name type="synonym">Lingula unguis</name>
    <dbReference type="NCBI Taxonomy" id="7574"/>
    <lineage>
        <taxon>Eukaryota</taxon>
        <taxon>Metazoa</taxon>
        <taxon>Spiralia</taxon>
        <taxon>Lophotrochozoa</taxon>
        <taxon>Brachiopoda</taxon>
        <taxon>Linguliformea</taxon>
        <taxon>Lingulata</taxon>
        <taxon>Lingulida</taxon>
        <taxon>Linguloidea</taxon>
        <taxon>Lingulidae</taxon>
        <taxon>Lingula</taxon>
    </lineage>
</organism>
<dbReference type="RefSeq" id="XP_013383097.1">
    <property type="nucleotide sequence ID" value="XM_013527643.1"/>
</dbReference>
<dbReference type="InParanoid" id="A0A1S3HAM9"/>
<feature type="compositionally biased region" description="Acidic residues" evidence="1">
    <location>
        <begin position="124"/>
        <end position="139"/>
    </location>
</feature>
<dbReference type="GeneID" id="106153643"/>
<evidence type="ECO:0000313" key="2">
    <source>
        <dbReference type="Proteomes" id="UP000085678"/>
    </source>
</evidence>
<proteinExistence type="predicted"/>
<protein>
    <submittedName>
        <fullName evidence="3">Uncharacterized protein LOC106153643</fullName>
    </submittedName>
</protein>
<evidence type="ECO:0000313" key="3">
    <source>
        <dbReference type="RefSeq" id="XP_013383097.1"/>
    </source>
</evidence>
<feature type="region of interest" description="Disordered" evidence="1">
    <location>
        <begin position="106"/>
        <end position="188"/>
    </location>
</feature>
<name>A0A1S3HAM9_LINAN</name>
<dbReference type="Proteomes" id="UP000085678">
    <property type="component" value="Unplaced"/>
</dbReference>
<dbReference type="KEGG" id="lak:106153643"/>
<evidence type="ECO:0000256" key="1">
    <source>
        <dbReference type="SAM" id="MobiDB-lite"/>
    </source>
</evidence>
<sequence>MPAAAQEKPSILSTRLQRAYKINNIEYTKALGKMQLIEKAQVHSFRVTNNDIRLVNLALEHIQACSGHSPEGLPPDFVDDGQKEEAMSCFLYGERIGSRRFARKQRKAISANDSRVQRPLSKEEEIEEEEDDEDDEERDEFAFSSPSPRTRRVQSAAGCRRDSVVSDASSEASNYSVRPKSTPASRLRKNLSKPRFSLGYEKDFFNSDDENEELIELSKTPKPPGTPKVAFMDRSISRSRSVGAVSFTPGLSRCTSRASTRSRSRSSAYADLNINDLEKVLRKKVRITSADFVMPRKRPSRFAEGIVKSATPKMAQVVNRVQVATSYARRWRSAAAAHSRSKENDSAPSVHFLLPDIERTELKKALNEERNKVVEEKVVAFREQYPIKSNNDVSVQGKEL</sequence>
<dbReference type="OrthoDB" id="6287644at2759"/>